<proteinExistence type="predicted"/>
<evidence type="ECO:0000313" key="2">
    <source>
        <dbReference type="Proteomes" id="UP000241645"/>
    </source>
</evidence>
<comment type="caution">
    <text evidence="1">The sequence shown here is derived from an EMBL/GenBank/DDBJ whole genome shotgun (WGS) entry which is preliminary data.</text>
</comment>
<accession>A0ABX5FSG1</accession>
<name>A0ABX5FSG1_9BACL</name>
<protein>
    <submittedName>
        <fullName evidence="1">Uncharacterized protein</fullName>
    </submittedName>
</protein>
<organism evidence="1 2">
    <name type="scientific">Brevibacillus porteri</name>
    <dbReference type="NCBI Taxonomy" id="2126350"/>
    <lineage>
        <taxon>Bacteria</taxon>
        <taxon>Bacillati</taxon>
        <taxon>Bacillota</taxon>
        <taxon>Bacilli</taxon>
        <taxon>Bacillales</taxon>
        <taxon>Paenibacillaceae</taxon>
        <taxon>Brevibacillus</taxon>
    </lineage>
</organism>
<evidence type="ECO:0000313" key="1">
    <source>
        <dbReference type="EMBL" id="PSK11268.1"/>
    </source>
</evidence>
<reference evidence="1 2" key="1">
    <citation type="submission" date="2018-03" db="EMBL/GenBank/DDBJ databases">
        <title>Brevisbacillus phylogenomics.</title>
        <authorList>
            <person name="Dunlap C."/>
        </authorList>
    </citation>
    <scope>NUCLEOTIDE SEQUENCE [LARGE SCALE GENOMIC DNA]</scope>
    <source>
        <strain evidence="1 2">NRRL B-41110</strain>
    </source>
</reference>
<dbReference type="Proteomes" id="UP000241645">
    <property type="component" value="Unassembled WGS sequence"/>
</dbReference>
<keyword evidence="2" id="KW-1185">Reference proteome</keyword>
<dbReference type="EMBL" id="PXZO01000017">
    <property type="protein sequence ID" value="PSK11268.1"/>
    <property type="molecule type" value="Genomic_DNA"/>
</dbReference>
<gene>
    <name evidence="1" type="ORF">C7R92_10025</name>
</gene>
<sequence length="77" mass="8553">MSSYVKLGQHCWTLVIAGKPFLEPVVRAVVVGGNRRKRSSFLDHLLGGLTARLCPKDLRLFLLFPDELVVFSGALKD</sequence>